<evidence type="ECO:0000313" key="2">
    <source>
        <dbReference type="Proteomes" id="UP000244005"/>
    </source>
</evidence>
<evidence type="ECO:0000313" key="1">
    <source>
        <dbReference type="EMBL" id="PTQ36075.1"/>
    </source>
</evidence>
<dbReference type="Gramene" id="Mp4g01090.1">
    <property type="protein sequence ID" value="Mp4g01090.1.cds"/>
    <property type="gene ID" value="Mp4g01090"/>
</dbReference>
<gene>
    <name evidence="1" type="ORF">MARPO_0066s0033</name>
</gene>
<proteinExistence type="predicted"/>
<protein>
    <submittedName>
        <fullName evidence="1">Uncharacterized protein</fullName>
    </submittedName>
</protein>
<sequence length="100" mass="11137">MDSWFYHALHKIKSSSACDKLFRANSQSPLKAEIHLASQLAVANEQMNVLLLPVLVSHQSQTLARGRNIHVVIDWRPAAAPDPYDDDTSPVDLQCHIPVP</sequence>
<organism evidence="1 2">
    <name type="scientific">Marchantia polymorpha</name>
    <name type="common">Common liverwort</name>
    <name type="synonym">Marchantia aquatica</name>
    <dbReference type="NCBI Taxonomy" id="3197"/>
    <lineage>
        <taxon>Eukaryota</taxon>
        <taxon>Viridiplantae</taxon>
        <taxon>Streptophyta</taxon>
        <taxon>Embryophyta</taxon>
        <taxon>Marchantiophyta</taxon>
        <taxon>Marchantiopsida</taxon>
        <taxon>Marchantiidae</taxon>
        <taxon>Marchantiales</taxon>
        <taxon>Marchantiaceae</taxon>
        <taxon>Marchantia</taxon>
    </lineage>
</organism>
<dbReference type="Proteomes" id="UP000244005">
    <property type="component" value="Unassembled WGS sequence"/>
</dbReference>
<name>A0A2R6WQG2_MARPO</name>
<dbReference type="EMBL" id="KZ772738">
    <property type="protein sequence ID" value="PTQ36075.1"/>
    <property type="molecule type" value="Genomic_DNA"/>
</dbReference>
<dbReference type="AlphaFoldDB" id="A0A2R6WQG2"/>
<reference evidence="2" key="1">
    <citation type="journal article" date="2017" name="Cell">
        <title>Insights into land plant evolution garnered from the Marchantia polymorpha genome.</title>
        <authorList>
            <person name="Bowman J.L."/>
            <person name="Kohchi T."/>
            <person name="Yamato K.T."/>
            <person name="Jenkins J."/>
            <person name="Shu S."/>
            <person name="Ishizaki K."/>
            <person name="Yamaoka S."/>
            <person name="Nishihama R."/>
            <person name="Nakamura Y."/>
            <person name="Berger F."/>
            <person name="Adam C."/>
            <person name="Aki S.S."/>
            <person name="Althoff F."/>
            <person name="Araki T."/>
            <person name="Arteaga-Vazquez M.A."/>
            <person name="Balasubrmanian S."/>
            <person name="Barry K."/>
            <person name="Bauer D."/>
            <person name="Boehm C.R."/>
            <person name="Briginshaw L."/>
            <person name="Caballero-Perez J."/>
            <person name="Catarino B."/>
            <person name="Chen F."/>
            <person name="Chiyoda S."/>
            <person name="Chovatia M."/>
            <person name="Davies K.M."/>
            <person name="Delmans M."/>
            <person name="Demura T."/>
            <person name="Dierschke T."/>
            <person name="Dolan L."/>
            <person name="Dorantes-Acosta A.E."/>
            <person name="Eklund D.M."/>
            <person name="Florent S.N."/>
            <person name="Flores-Sandoval E."/>
            <person name="Fujiyama A."/>
            <person name="Fukuzawa H."/>
            <person name="Galik B."/>
            <person name="Grimanelli D."/>
            <person name="Grimwood J."/>
            <person name="Grossniklaus U."/>
            <person name="Hamada T."/>
            <person name="Haseloff J."/>
            <person name="Hetherington A.J."/>
            <person name="Higo A."/>
            <person name="Hirakawa Y."/>
            <person name="Hundley H.N."/>
            <person name="Ikeda Y."/>
            <person name="Inoue K."/>
            <person name="Inoue S.I."/>
            <person name="Ishida S."/>
            <person name="Jia Q."/>
            <person name="Kakita M."/>
            <person name="Kanazawa T."/>
            <person name="Kawai Y."/>
            <person name="Kawashima T."/>
            <person name="Kennedy M."/>
            <person name="Kinose K."/>
            <person name="Kinoshita T."/>
            <person name="Kohara Y."/>
            <person name="Koide E."/>
            <person name="Komatsu K."/>
            <person name="Kopischke S."/>
            <person name="Kubo M."/>
            <person name="Kyozuka J."/>
            <person name="Lagercrantz U."/>
            <person name="Lin S.S."/>
            <person name="Lindquist E."/>
            <person name="Lipzen A.M."/>
            <person name="Lu C.W."/>
            <person name="De Luna E."/>
            <person name="Martienssen R.A."/>
            <person name="Minamino N."/>
            <person name="Mizutani M."/>
            <person name="Mizutani M."/>
            <person name="Mochizuki N."/>
            <person name="Monte I."/>
            <person name="Mosher R."/>
            <person name="Nagasaki H."/>
            <person name="Nakagami H."/>
            <person name="Naramoto S."/>
            <person name="Nishitani K."/>
            <person name="Ohtani M."/>
            <person name="Okamoto T."/>
            <person name="Okumura M."/>
            <person name="Phillips J."/>
            <person name="Pollak B."/>
            <person name="Reinders A."/>
            <person name="Rovekamp M."/>
            <person name="Sano R."/>
            <person name="Sawa S."/>
            <person name="Schmid M.W."/>
            <person name="Shirakawa M."/>
            <person name="Solano R."/>
            <person name="Spunde A."/>
            <person name="Suetsugu N."/>
            <person name="Sugano S."/>
            <person name="Sugiyama A."/>
            <person name="Sun R."/>
            <person name="Suzuki Y."/>
            <person name="Takenaka M."/>
            <person name="Takezawa D."/>
            <person name="Tomogane H."/>
            <person name="Tsuzuki M."/>
            <person name="Ueda T."/>
            <person name="Umeda M."/>
            <person name="Ward J.M."/>
            <person name="Watanabe Y."/>
            <person name="Yazaki K."/>
            <person name="Yokoyama R."/>
            <person name="Yoshitake Y."/>
            <person name="Yotsui I."/>
            <person name="Zachgo S."/>
            <person name="Schmutz J."/>
        </authorList>
    </citation>
    <scope>NUCLEOTIDE SEQUENCE [LARGE SCALE GENOMIC DNA]</scope>
    <source>
        <strain evidence="2">Tak-1</strain>
    </source>
</reference>
<keyword evidence="2" id="KW-1185">Reference proteome</keyword>
<accession>A0A2R6WQG2</accession>